<organism evidence="2">
    <name type="scientific">Timema bartmani</name>
    <dbReference type="NCBI Taxonomy" id="61472"/>
    <lineage>
        <taxon>Eukaryota</taxon>
        <taxon>Metazoa</taxon>
        <taxon>Ecdysozoa</taxon>
        <taxon>Arthropoda</taxon>
        <taxon>Hexapoda</taxon>
        <taxon>Insecta</taxon>
        <taxon>Pterygota</taxon>
        <taxon>Neoptera</taxon>
        <taxon>Polyneoptera</taxon>
        <taxon>Phasmatodea</taxon>
        <taxon>Timematodea</taxon>
        <taxon>Timematoidea</taxon>
        <taxon>Timematidae</taxon>
        <taxon>Timema</taxon>
    </lineage>
</organism>
<evidence type="ECO:0000313" key="2">
    <source>
        <dbReference type="EMBL" id="CAD7440141.1"/>
    </source>
</evidence>
<evidence type="ECO:0000256" key="1">
    <source>
        <dbReference type="SAM" id="MobiDB-lite"/>
    </source>
</evidence>
<name>A0A7R9ETX3_9NEOP</name>
<dbReference type="EMBL" id="OD564888">
    <property type="protein sequence ID" value="CAD7440141.1"/>
    <property type="molecule type" value="Genomic_DNA"/>
</dbReference>
<accession>A0A7R9ETX3</accession>
<protein>
    <submittedName>
        <fullName evidence="2">Uncharacterized protein</fullName>
    </submittedName>
</protein>
<feature type="region of interest" description="Disordered" evidence="1">
    <location>
        <begin position="73"/>
        <end position="93"/>
    </location>
</feature>
<proteinExistence type="predicted"/>
<dbReference type="AlphaFoldDB" id="A0A7R9ETX3"/>
<reference evidence="2" key="1">
    <citation type="submission" date="2020-11" db="EMBL/GenBank/DDBJ databases">
        <authorList>
            <person name="Tran Van P."/>
        </authorList>
    </citation>
    <scope>NUCLEOTIDE SEQUENCE</scope>
</reference>
<gene>
    <name evidence="2" type="ORF">TBIB3V08_LOCUS2668</name>
</gene>
<sequence length="122" mass="13319">MLRFSYHFATIPRLEEVNPHLRGGRVENHLGKTTPVHPTEIRTSISPSSAVKLNTTSVLANYATEAGSALVDGTVNGDDTPAPSSASNVEESGRAFTRSFKKSNLLSDKMHCFLRQEFSKIS</sequence>